<dbReference type="PROSITE" id="PS50991">
    <property type="entry name" value="PYR_CT"/>
    <property type="match status" value="1"/>
</dbReference>
<dbReference type="InterPro" id="IPR043594">
    <property type="entry name" value="HMGL"/>
</dbReference>
<dbReference type="Pfam" id="PF00682">
    <property type="entry name" value="HMGL-like"/>
    <property type="match status" value="1"/>
</dbReference>
<dbReference type="FunFam" id="3.20.20.70:FF:000071">
    <property type="entry name" value="Hydroxymethylglutaryl-CoA lyase"/>
    <property type="match status" value="1"/>
</dbReference>
<gene>
    <name evidence="5" type="ORF">HNP48_005394</name>
</gene>
<sequence>MSDSQRIHITDVSPRDGLQNQAVHLSTEAKLQLIALLAEAGVQSVEATSFVSPKAVPQMADAGELVPRIAARWPQLRTSVLVPNLKGLERAHAAGAQEIAVVLSATETMNRKNINMGLEQALDVSEQTLAAAQALGLRTRAYVAVAFDCPFEGETPLAEVLRLAARMHAAGAGEVVVADTIGSASPGMVKERFAALRGVVPVDRLAVHLHDTRGMGAANAWAALEAGVRRFDASVGGIGGCPFAPGAAGNLATEDLVLLAERSGFATGLSLDGLLSAVDFAQAQLQRPLGGRSIAWLQRQRDKRREAEAMTA</sequence>
<evidence type="ECO:0000313" key="6">
    <source>
        <dbReference type="Proteomes" id="UP000575083"/>
    </source>
</evidence>
<dbReference type="GO" id="GO:0046951">
    <property type="term" value="P:ketone body biosynthetic process"/>
    <property type="evidence" value="ECO:0007669"/>
    <property type="project" value="TreeGrafter"/>
</dbReference>
<feature type="domain" description="Pyruvate carboxyltransferase" evidence="4">
    <location>
        <begin position="7"/>
        <end position="275"/>
    </location>
</feature>
<keyword evidence="3 5" id="KW-0456">Lyase</keyword>
<comment type="caution">
    <text evidence="5">The sequence shown here is derived from an EMBL/GenBank/DDBJ whole genome shotgun (WGS) entry which is preliminary data.</text>
</comment>
<dbReference type="CDD" id="cd07938">
    <property type="entry name" value="DRE_TIM_HMGL"/>
    <property type="match status" value="1"/>
</dbReference>
<dbReference type="RefSeq" id="WP_184862945.1">
    <property type="nucleotide sequence ID" value="NZ_JACHLK010000014.1"/>
</dbReference>
<dbReference type="NCBIfam" id="NF004283">
    <property type="entry name" value="PRK05692.1"/>
    <property type="match status" value="1"/>
</dbReference>
<dbReference type="EMBL" id="JACHLK010000014">
    <property type="protein sequence ID" value="MBB6562678.1"/>
    <property type="molecule type" value="Genomic_DNA"/>
</dbReference>
<name>A0A7X0UC16_9BURK</name>
<evidence type="ECO:0000259" key="4">
    <source>
        <dbReference type="PROSITE" id="PS50991"/>
    </source>
</evidence>
<dbReference type="GO" id="GO:0006552">
    <property type="term" value="P:L-leucine catabolic process"/>
    <property type="evidence" value="ECO:0007669"/>
    <property type="project" value="TreeGrafter"/>
</dbReference>
<evidence type="ECO:0000256" key="2">
    <source>
        <dbReference type="ARBA" id="ARBA00022723"/>
    </source>
</evidence>
<reference evidence="5 6" key="1">
    <citation type="submission" date="2020-08" db="EMBL/GenBank/DDBJ databases">
        <title>Functional genomics of gut bacteria from endangered species of beetles.</title>
        <authorList>
            <person name="Carlos-Shanley C."/>
        </authorList>
    </citation>
    <scope>NUCLEOTIDE SEQUENCE [LARGE SCALE GENOMIC DNA]</scope>
    <source>
        <strain evidence="5 6">S00198</strain>
    </source>
</reference>
<dbReference type="Proteomes" id="UP000575083">
    <property type="component" value="Unassembled WGS sequence"/>
</dbReference>
<evidence type="ECO:0000313" key="5">
    <source>
        <dbReference type="EMBL" id="MBB6562678.1"/>
    </source>
</evidence>
<dbReference type="AlphaFoldDB" id="A0A7X0UC16"/>
<dbReference type="GO" id="GO:0046872">
    <property type="term" value="F:metal ion binding"/>
    <property type="evidence" value="ECO:0007669"/>
    <property type="project" value="UniProtKB-KW"/>
</dbReference>
<dbReference type="EC" id="4.1.3.4" evidence="5"/>
<protein>
    <submittedName>
        <fullName evidence="5">Hydroxymethylglutaryl-CoA lyase</fullName>
        <ecNumber evidence="5">4.1.3.4</ecNumber>
    </submittedName>
</protein>
<proteinExistence type="inferred from homology"/>
<accession>A0A7X0UC16</accession>
<keyword evidence="2" id="KW-0479">Metal-binding</keyword>
<dbReference type="PANTHER" id="PTHR42738">
    <property type="entry name" value="HYDROXYMETHYLGLUTARYL-COA LYASE"/>
    <property type="match status" value="1"/>
</dbReference>
<organism evidence="5 6">
    <name type="scientific">Acidovorax soli</name>
    <dbReference type="NCBI Taxonomy" id="592050"/>
    <lineage>
        <taxon>Bacteria</taxon>
        <taxon>Pseudomonadati</taxon>
        <taxon>Pseudomonadota</taxon>
        <taxon>Betaproteobacteria</taxon>
        <taxon>Burkholderiales</taxon>
        <taxon>Comamonadaceae</taxon>
        <taxon>Acidovorax</taxon>
    </lineage>
</organism>
<dbReference type="SUPFAM" id="SSF51569">
    <property type="entry name" value="Aldolase"/>
    <property type="match status" value="1"/>
</dbReference>
<dbReference type="InterPro" id="IPR000891">
    <property type="entry name" value="PYR_CT"/>
</dbReference>
<comment type="similarity">
    <text evidence="1">Belongs to the HMG-CoA lyase family.</text>
</comment>
<dbReference type="Gene3D" id="3.20.20.70">
    <property type="entry name" value="Aldolase class I"/>
    <property type="match status" value="1"/>
</dbReference>
<evidence type="ECO:0000256" key="3">
    <source>
        <dbReference type="ARBA" id="ARBA00023239"/>
    </source>
</evidence>
<dbReference type="PANTHER" id="PTHR42738:SF7">
    <property type="entry name" value="HYDROXYMETHYLGLUTARYL-COA LYASE"/>
    <property type="match status" value="1"/>
</dbReference>
<keyword evidence="6" id="KW-1185">Reference proteome</keyword>
<evidence type="ECO:0000256" key="1">
    <source>
        <dbReference type="ARBA" id="ARBA00009405"/>
    </source>
</evidence>
<dbReference type="InterPro" id="IPR013785">
    <property type="entry name" value="Aldolase_TIM"/>
</dbReference>
<dbReference type="GO" id="GO:0004419">
    <property type="term" value="F:hydroxymethylglutaryl-CoA lyase activity"/>
    <property type="evidence" value="ECO:0007669"/>
    <property type="project" value="UniProtKB-EC"/>
</dbReference>